<feature type="compositionally biased region" description="Basic residues" evidence="1">
    <location>
        <begin position="154"/>
        <end position="163"/>
    </location>
</feature>
<dbReference type="PhylomeDB" id="Q8DVS6"/>
<feature type="compositionally biased region" description="Basic residues" evidence="1">
    <location>
        <begin position="96"/>
        <end position="110"/>
    </location>
</feature>
<evidence type="ECO:0008006" key="4">
    <source>
        <dbReference type="Google" id="ProtNLM"/>
    </source>
</evidence>
<organism evidence="2 3">
    <name type="scientific">Streptococcus mutans serotype c (strain ATCC 700610 / UA159)</name>
    <dbReference type="NCBI Taxonomy" id="210007"/>
    <lineage>
        <taxon>Bacteria</taxon>
        <taxon>Bacillati</taxon>
        <taxon>Bacillota</taxon>
        <taxon>Bacilli</taxon>
        <taxon>Lactobacillales</taxon>
        <taxon>Streptococcaceae</taxon>
        <taxon>Streptococcus</taxon>
    </lineage>
</organism>
<dbReference type="PATRIC" id="fig|210007.7.peg.343"/>
<reference evidence="2 3" key="1">
    <citation type="journal article" date="2002" name="Proc. Natl. Acad. Sci. U.S.A.">
        <title>Genome sequence of Streptococcus mutans UA159, a cariogenic dental pathogen.</title>
        <authorList>
            <person name="Ajdic D."/>
            <person name="McShan W.M."/>
            <person name="McLaughlin R.E."/>
            <person name="Savic G."/>
            <person name="Chang J."/>
            <person name="Carson M.B."/>
            <person name="Primeaux C."/>
            <person name="Tian R."/>
            <person name="Kenton S."/>
            <person name="Jia H."/>
            <person name="Lin S."/>
            <person name="Qian Y."/>
            <person name="Li S."/>
            <person name="Zhu H."/>
            <person name="Najar F."/>
            <person name="Lai H."/>
            <person name="White J."/>
            <person name="Roe B.A."/>
            <person name="Ferretti J.J."/>
        </authorList>
    </citation>
    <scope>NUCLEOTIDE SEQUENCE [LARGE SCALE GENOMIC DNA]</scope>
    <source>
        <strain evidence="3">ATCC 700610 / UA159</strain>
    </source>
</reference>
<evidence type="ECO:0000313" key="2">
    <source>
        <dbReference type="EMBL" id="AAN58147.1"/>
    </source>
</evidence>
<dbReference type="InterPro" id="IPR016787">
    <property type="entry name" value="UCP021328"/>
</dbReference>
<name>Q8DVS6_STRMU</name>
<dbReference type="PIRSF" id="PIRSF021328">
    <property type="entry name" value="UCP021328"/>
    <property type="match status" value="1"/>
</dbReference>
<proteinExistence type="predicted"/>
<accession>Q8DVS6</accession>
<dbReference type="DNASU" id="1027924"/>
<keyword evidence="3" id="KW-1185">Reference proteome</keyword>
<dbReference type="KEGG" id="smu:SMU_391c"/>
<evidence type="ECO:0000313" key="3">
    <source>
        <dbReference type="Proteomes" id="UP000002512"/>
    </source>
</evidence>
<dbReference type="AlphaFoldDB" id="Q8DVS6"/>
<dbReference type="Pfam" id="PF11208">
    <property type="entry name" value="DUF2992"/>
    <property type="match status" value="1"/>
</dbReference>
<sequence length="163" mass="19267">MMMSVTFPPGRPLSNFLLEGTIMKLTVYFDGTFWFALVEHVNRKGQYKVFRYPFGKEPKDSDIWNFIAKKLPSLIKKYDHIKTSSHADSIPQPKKMNPKRMQRVLNKSKKQSAVSTKAQAEMQKLHEALKKEKKSQSKEKRQALKQYKYQLKQEKRHQKRQGH</sequence>
<dbReference type="eggNOG" id="ENOG502ZBVG">
    <property type="taxonomic scope" value="Bacteria"/>
</dbReference>
<dbReference type="HOGENOM" id="CLU_123192_1_0_9"/>
<protein>
    <recommendedName>
        <fullName evidence="4">DUF2992 domain-containing protein</fullName>
    </recommendedName>
</protein>
<feature type="region of interest" description="Disordered" evidence="1">
    <location>
        <begin position="82"/>
        <end position="163"/>
    </location>
</feature>
<dbReference type="STRING" id="210007.SMU_391c"/>
<dbReference type="OrthoDB" id="4570726at2"/>
<gene>
    <name evidence="2" type="ordered locus">SMU_391c</name>
</gene>
<evidence type="ECO:0000256" key="1">
    <source>
        <dbReference type="SAM" id="MobiDB-lite"/>
    </source>
</evidence>
<dbReference type="EMBL" id="AE014133">
    <property type="protein sequence ID" value="AAN58147.1"/>
    <property type="molecule type" value="Genomic_DNA"/>
</dbReference>
<dbReference type="Proteomes" id="UP000002512">
    <property type="component" value="Chromosome"/>
</dbReference>
<feature type="compositionally biased region" description="Basic and acidic residues" evidence="1">
    <location>
        <begin position="123"/>
        <end position="142"/>
    </location>
</feature>